<feature type="domain" description="Phosphatidic acid phosphatase type 2/haloperoxidase" evidence="2">
    <location>
        <begin position="104"/>
        <end position="214"/>
    </location>
</feature>
<keyword evidence="4" id="KW-1185">Reference proteome</keyword>
<dbReference type="RefSeq" id="WP_076422197.1">
    <property type="nucleotide sequence ID" value="NZ_FTNM01000003.1"/>
</dbReference>
<dbReference type="AlphaFoldDB" id="A0A1N6Y5M1"/>
<feature type="transmembrane region" description="Helical" evidence="1">
    <location>
        <begin position="144"/>
        <end position="161"/>
    </location>
</feature>
<accession>A0A1N6Y5M1</accession>
<feature type="transmembrane region" description="Helical" evidence="1">
    <location>
        <begin position="12"/>
        <end position="37"/>
    </location>
</feature>
<dbReference type="STRING" id="1077936.SAMN05421545_2284"/>
<feature type="transmembrane region" description="Helical" evidence="1">
    <location>
        <begin position="199"/>
        <end position="217"/>
    </location>
</feature>
<dbReference type="SUPFAM" id="SSF48317">
    <property type="entry name" value="Acid phosphatase/Vanadium-dependent haloperoxidase"/>
    <property type="match status" value="1"/>
</dbReference>
<name>A0A1N6Y5M1_9BACT</name>
<proteinExistence type="predicted"/>
<dbReference type="Gene3D" id="1.20.144.10">
    <property type="entry name" value="Phosphatidic acid phosphatase type 2/haloperoxidase"/>
    <property type="match status" value="1"/>
</dbReference>
<evidence type="ECO:0000313" key="3">
    <source>
        <dbReference type="EMBL" id="SIR09945.1"/>
    </source>
</evidence>
<organism evidence="3 4">
    <name type="scientific">Pontibacter lucknowensis</name>
    <dbReference type="NCBI Taxonomy" id="1077936"/>
    <lineage>
        <taxon>Bacteria</taxon>
        <taxon>Pseudomonadati</taxon>
        <taxon>Bacteroidota</taxon>
        <taxon>Cytophagia</taxon>
        <taxon>Cytophagales</taxon>
        <taxon>Hymenobacteraceae</taxon>
        <taxon>Pontibacter</taxon>
    </lineage>
</organism>
<dbReference type="InterPro" id="IPR036938">
    <property type="entry name" value="PAP2/HPO_sf"/>
</dbReference>
<feature type="transmembrane region" description="Helical" evidence="1">
    <location>
        <begin position="102"/>
        <end position="124"/>
    </location>
</feature>
<dbReference type="PANTHER" id="PTHR14969">
    <property type="entry name" value="SPHINGOSINE-1-PHOSPHATE PHOSPHOHYDROLASE"/>
    <property type="match status" value="1"/>
</dbReference>
<sequence>MIRHYYRKLAAGFALFTLELIFVIAVFLACVLVFLYVSAEVASAAGPIKFDEAAFAVAADMQSTGFTRFIEFITFFASRHFMTAAALLLIAYFLFVRRHRWYSLKVPVVALGSISLNLVLKFFFDRQRPDMPLVDASGLSFPSGHSMIAASFYSLIIYLTWQHVESKPLRNFLVALLVIFILLIGFSRIYLRVHYATDVVAGFAAGILWVIIGIGLLRRIEKYTRKEIAPVVEED</sequence>
<dbReference type="CDD" id="cd03392">
    <property type="entry name" value="PAP2_like_2"/>
    <property type="match status" value="1"/>
</dbReference>
<keyword evidence="1" id="KW-0472">Membrane</keyword>
<dbReference type="OrthoDB" id="9773582at2"/>
<feature type="transmembrane region" description="Helical" evidence="1">
    <location>
        <begin position="173"/>
        <end position="193"/>
    </location>
</feature>
<evidence type="ECO:0000259" key="2">
    <source>
        <dbReference type="SMART" id="SM00014"/>
    </source>
</evidence>
<evidence type="ECO:0000313" key="4">
    <source>
        <dbReference type="Proteomes" id="UP000185924"/>
    </source>
</evidence>
<gene>
    <name evidence="3" type="ORF">SAMN05421545_2284</name>
</gene>
<keyword evidence="1" id="KW-1133">Transmembrane helix</keyword>
<evidence type="ECO:0000256" key="1">
    <source>
        <dbReference type="SAM" id="Phobius"/>
    </source>
</evidence>
<dbReference type="PANTHER" id="PTHR14969:SF13">
    <property type="entry name" value="AT30094P"/>
    <property type="match status" value="1"/>
</dbReference>
<dbReference type="EMBL" id="FTNM01000003">
    <property type="protein sequence ID" value="SIR09945.1"/>
    <property type="molecule type" value="Genomic_DNA"/>
</dbReference>
<dbReference type="Pfam" id="PF01569">
    <property type="entry name" value="PAP2"/>
    <property type="match status" value="1"/>
</dbReference>
<protein>
    <submittedName>
        <fullName evidence="3">Undecaprenyl-diphosphatase</fullName>
    </submittedName>
</protein>
<dbReference type="SMART" id="SM00014">
    <property type="entry name" value="acidPPc"/>
    <property type="match status" value="1"/>
</dbReference>
<dbReference type="InterPro" id="IPR000326">
    <property type="entry name" value="PAP2/HPO"/>
</dbReference>
<dbReference type="PROSITE" id="PS51257">
    <property type="entry name" value="PROKAR_LIPOPROTEIN"/>
    <property type="match status" value="1"/>
</dbReference>
<reference evidence="4" key="1">
    <citation type="submission" date="2017-01" db="EMBL/GenBank/DDBJ databases">
        <authorList>
            <person name="Varghese N."/>
            <person name="Submissions S."/>
        </authorList>
    </citation>
    <scope>NUCLEOTIDE SEQUENCE [LARGE SCALE GENOMIC DNA]</scope>
    <source>
        <strain evidence="4">DM9</strain>
    </source>
</reference>
<dbReference type="Proteomes" id="UP000185924">
    <property type="component" value="Unassembled WGS sequence"/>
</dbReference>
<keyword evidence="1" id="KW-0812">Transmembrane</keyword>
<feature type="transmembrane region" description="Helical" evidence="1">
    <location>
        <begin position="72"/>
        <end position="95"/>
    </location>
</feature>